<name>L0DVF7_THIND</name>
<organism evidence="1 2">
    <name type="scientific">Thioalkalivibrio nitratireducens (strain DSM 14787 / UNIQEM 213 / ALEN2)</name>
    <dbReference type="NCBI Taxonomy" id="1255043"/>
    <lineage>
        <taxon>Bacteria</taxon>
        <taxon>Pseudomonadati</taxon>
        <taxon>Pseudomonadota</taxon>
        <taxon>Gammaproteobacteria</taxon>
        <taxon>Chromatiales</taxon>
        <taxon>Ectothiorhodospiraceae</taxon>
        <taxon>Thioalkalivibrio</taxon>
    </lineage>
</organism>
<dbReference type="Proteomes" id="UP000010809">
    <property type="component" value="Chromosome"/>
</dbReference>
<dbReference type="AlphaFoldDB" id="L0DVF7"/>
<sequence>MPVSMEIKPIRDEPAYREALQEITVLMETDPALGTPEGDRLDVLATLVEAYEARTFPMDLPDPAMSKPRSTSSPS</sequence>
<gene>
    <name evidence="1" type="ordered locus">TVNIR_0636</name>
</gene>
<keyword evidence="2" id="KW-1185">Reference proteome</keyword>
<dbReference type="eggNOG" id="COG5499">
    <property type="taxonomic scope" value="Bacteria"/>
</dbReference>
<dbReference type="PATRIC" id="fig|1255043.3.peg.642"/>
<proteinExistence type="predicted"/>
<accession>L0DVF7</accession>
<dbReference type="GO" id="GO:0003677">
    <property type="term" value="F:DNA binding"/>
    <property type="evidence" value="ECO:0007669"/>
    <property type="project" value="UniProtKB-KW"/>
</dbReference>
<protein>
    <submittedName>
        <fullName evidence="1">Helix-hairpin-helix DNA-binding motif-containing protein</fullName>
    </submittedName>
</protein>
<keyword evidence="1" id="KW-0238">DNA-binding</keyword>
<dbReference type="STRING" id="1255043.TVNIR_0636"/>
<evidence type="ECO:0000313" key="1">
    <source>
        <dbReference type="EMBL" id="AGA32336.1"/>
    </source>
</evidence>
<dbReference type="EMBL" id="CP003989">
    <property type="protein sequence ID" value="AGA32336.1"/>
    <property type="molecule type" value="Genomic_DNA"/>
</dbReference>
<dbReference type="KEGG" id="tni:TVNIR_0636"/>
<dbReference type="HOGENOM" id="CLU_125852_5_0_6"/>
<evidence type="ECO:0000313" key="2">
    <source>
        <dbReference type="Proteomes" id="UP000010809"/>
    </source>
</evidence>
<reference evidence="1" key="1">
    <citation type="submission" date="2015-12" db="EMBL/GenBank/DDBJ databases">
        <authorList>
            <person name="Tikhonova T.V."/>
            <person name="Pavlov A.R."/>
            <person name="Beletsky A.V."/>
            <person name="Mardanov A.V."/>
            <person name="Sorokin D.Y."/>
            <person name="Ravin N.V."/>
            <person name="Popov V.O."/>
        </authorList>
    </citation>
    <scope>NUCLEOTIDE SEQUENCE</scope>
    <source>
        <strain evidence="1">DSM 14787</strain>
    </source>
</reference>